<keyword evidence="1" id="KW-0472">Membrane</keyword>
<evidence type="ECO:0000313" key="2">
    <source>
        <dbReference type="EMBL" id="CAH7672619.1"/>
    </source>
</evidence>
<keyword evidence="1" id="KW-0812">Transmembrane</keyword>
<evidence type="ECO:0000256" key="1">
    <source>
        <dbReference type="SAM" id="Phobius"/>
    </source>
</evidence>
<dbReference type="EMBL" id="CALTRL010001465">
    <property type="protein sequence ID" value="CAH7672619.1"/>
    <property type="molecule type" value="Genomic_DNA"/>
</dbReference>
<evidence type="ECO:0000313" key="3">
    <source>
        <dbReference type="Proteomes" id="UP001153365"/>
    </source>
</evidence>
<feature type="transmembrane region" description="Helical" evidence="1">
    <location>
        <begin position="6"/>
        <end position="24"/>
    </location>
</feature>
<accession>A0AAV0ASU9</accession>
<name>A0AAV0ASU9_PHAPC</name>
<proteinExistence type="predicted"/>
<reference evidence="2" key="1">
    <citation type="submission" date="2022-06" db="EMBL/GenBank/DDBJ databases">
        <authorList>
            <consortium name="SYNGENTA / RWTH Aachen University"/>
        </authorList>
    </citation>
    <scope>NUCLEOTIDE SEQUENCE</scope>
</reference>
<feature type="transmembrane region" description="Helical" evidence="1">
    <location>
        <begin position="36"/>
        <end position="57"/>
    </location>
</feature>
<gene>
    <name evidence="2" type="ORF">PPACK8108_LOCUS7433</name>
</gene>
<organism evidence="2 3">
    <name type="scientific">Phakopsora pachyrhizi</name>
    <name type="common">Asian soybean rust disease fungus</name>
    <dbReference type="NCBI Taxonomy" id="170000"/>
    <lineage>
        <taxon>Eukaryota</taxon>
        <taxon>Fungi</taxon>
        <taxon>Dikarya</taxon>
        <taxon>Basidiomycota</taxon>
        <taxon>Pucciniomycotina</taxon>
        <taxon>Pucciniomycetes</taxon>
        <taxon>Pucciniales</taxon>
        <taxon>Phakopsoraceae</taxon>
        <taxon>Phakopsora</taxon>
    </lineage>
</organism>
<dbReference type="Proteomes" id="UP001153365">
    <property type="component" value="Unassembled WGS sequence"/>
</dbReference>
<dbReference type="AlphaFoldDB" id="A0AAV0ASU9"/>
<comment type="caution">
    <text evidence="2">The sequence shown here is derived from an EMBL/GenBank/DDBJ whole genome shotgun (WGS) entry which is preliminary data.</text>
</comment>
<keyword evidence="3" id="KW-1185">Reference proteome</keyword>
<protein>
    <submittedName>
        <fullName evidence="2">Expressed protein</fullName>
    </submittedName>
</protein>
<keyword evidence="1" id="KW-1133">Transmembrane helix</keyword>
<sequence>MLASIFFYNTIWFSSSPCFILLHRKNAGKVIQMKPYLSRFSFMICSIIFHITLQVYYNDLFSRQKTI</sequence>